<accession>A0A5B2XF28</accession>
<evidence type="ECO:0000313" key="3">
    <source>
        <dbReference type="Proteomes" id="UP000323454"/>
    </source>
</evidence>
<protein>
    <submittedName>
        <fullName evidence="2">DUF4913 domain-containing protein</fullName>
    </submittedName>
</protein>
<reference evidence="2 3" key="1">
    <citation type="submission" date="2019-09" db="EMBL/GenBank/DDBJ databases">
        <title>Goodfellowia gen. nov., a new genus of the Pseudonocardineae related to Actinoalloteichus, containing Goodfellowia coeruleoviolacea gen. nov., comb. nov. gen. nov., comb. nov.</title>
        <authorList>
            <person name="Labeda D."/>
        </authorList>
    </citation>
    <scope>NUCLEOTIDE SEQUENCE [LARGE SCALE GENOMIC DNA]</scope>
    <source>
        <strain evidence="2 3">AN110305</strain>
    </source>
</reference>
<dbReference type="InterPro" id="IPR032584">
    <property type="entry name" value="DUF4913"/>
</dbReference>
<organism evidence="2 3">
    <name type="scientific">Solihabitans fulvus</name>
    <dbReference type="NCBI Taxonomy" id="1892852"/>
    <lineage>
        <taxon>Bacteria</taxon>
        <taxon>Bacillati</taxon>
        <taxon>Actinomycetota</taxon>
        <taxon>Actinomycetes</taxon>
        <taxon>Pseudonocardiales</taxon>
        <taxon>Pseudonocardiaceae</taxon>
        <taxon>Solihabitans</taxon>
    </lineage>
</organism>
<comment type="caution">
    <text evidence="2">The sequence shown here is derived from an EMBL/GenBank/DDBJ whole genome shotgun (WGS) entry which is preliminary data.</text>
</comment>
<keyword evidence="3" id="KW-1185">Reference proteome</keyword>
<dbReference type="Proteomes" id="UP000323454">
    <property type="component" value="Unassembled WGS sequence"/>
</dbReference>
<dbReference type="EMBL" id="VUOB01000028">
    <property type="protein sequence ID" value="KAA2261521.1"/>
    <property type="molecule type" value="Genomic_DNA"/>
</dbReference>
<dbReference type="AlphaFoldDB" id="A0A5B2XF28"/>
<gene>
    <name evidence="2" type="ORF">F0L68_17260</name>
</gene>
<dbReference type="RefSeq" id="WP_149850598.1">
    <property type="nucleotide sequence ID" value="NZ_VUOB01000028.1"/>
</dbReference>
<reference evidence="2 3" key="2">
    <citation type="submission" date="2019-09" db="EMBL/GenBank/DDBJ databases">
        <authorList>
            <person name="Jin C."/>
        </authorList>
    </citation>
    <scope>NUCLEOTIDE SEQUENCE [LARGE SCALE GENOMIC DNA]</scope>
    <source>
        <strain evidence="2 3">AN110305</strain>
    </source>
</reference>
<sequence>MSGQVRDTEPAEMLARIRRLEVQITGLGVRITQASNRAERVAEGLDDLEGALGQLDVAVRELLQSASDTEDDQESQLPTLATSADDLVPGIDPAWDVLVPWVEAMIASRVRKVSTTGEGGGIRWCSRWFDHPDAVERFWAIYLAWTEAVTAAPKSPTWLSVWLRDHLDPHLAVVTDPAGPFFACTTYQHDPQPPLGQAAYDQPEPQLGDEQAGDAAAEQR</sequence>
<evidence type="ECO:0000313" key="2">
    <source>
        <dbReference type="EMBL" id="KAA2261521.1"/>
    </source>
</evidence>
<name>A0A5B2XF28_9PSEU</name>
<proteinExistence type="predicted"/>
<feature type="region of interest" description="Disordered" evidence="1">
    <location>
        <begin position="189"/>
        <end position="220"/>
    </location>
</feature>
<dbReference type="Pfam" id="PF16259">
    <property type="entry name" value="DUF4913"/>
    <property type="match status" value="1"/>
</dbReference>
<evidence type="ECO:0000256" key="1">
    <source>
        <dbReference type="SAM" id="MobiDB-lite"/>
    </source>
</evidence>
<dbReference type="OrthoDB" id="4570343at2"/>